<dbReference type="Proteomes" id="UP000030764">
    <property type="component" value="Unassembled WGS sequence"/>
</dbReference>
<protein>
    <submittedName>
        <fullName evidence="1">Uncharacterized protein</fullName>
    </submittedName>
</protein>
<keyword evidence="2" id="KW-1185">Reference proteome</keyword>
<reference evidence="1 2" key="1">
    <citation type="journal article" date="2014" name="Nat. Genet.">
        <title>Genome and transcriptome of the porcine whipworm Trichuris suis.</title>
        <authorList>
            <person name="Jex A.R."/>
            <person name="Nejsum P."/>
            <person name="Schwarz E.M."/>
            <person name="Hu L."/>
            <person name="Young N.D."/>
            <person name="Hall R.S."/>
            <person name="Korhonen P.K."/>
            <person name="Liao S."/>
            <person name="Thamsborg S."/>
            <person name="Xia J."/>
            <person name="Xu P."/>
            <person name="Wang S."/>
            <person name="Scheerlinck J.P."/>
            <person name="Hofmann A."/>
            <person name="Sternberg P.W."/>
            <person name="Wang J."/>
            <person name="Gasser R.B."/>
        </authorList>
    </citation>
    <scope>NUCLEOTIDE SEQUENCE [LARGE SCALE GENOMIC DNA]</scope>
    <source>
        <strain evidence="1">DCEP-RM93M</strain>
    </source>
</reference>
<sequence length="80" mass="8977">MFLVVRVHIFGKGAPNNGELSKGRPISHLSMDSFVKQVPFLLHRGEYVKLGELENNGFYCTTLMRASVVPSSPELKMNVR</sequence>
<proteinExistence type="predicted"/>
<organism evidence="1 2">
    <name type="scientific">Trichuris suis</name>
    <name type="common">pig whipworm</name>
    <dbReference type="NCBI Taxonomy" id="68888"/>
    <lineage>
        <taxon>Eukaryota</taxon>
        <taxon>Metazoa</taxon>
        <taxon>Ecdysozoa</taxon>
        <taxon>Nematoda</taxon>
        <taxon>Enoplea</taxon>
        <taxon>Dorylaimia</taxon>
        <taxon>Trichinellida</taxon>
        <taxon>Trichuridae</taxon>
        <taxon>Trichuris</taxon>
    </lineage>
</organism>
<evidence type="ECO:0000313" key="2">
    <source>
        <dbReference type="Proteomes" id="UP000030764"/>
    </source>
</evidence>
<dbReference type="EMBL" id="KL363197">
    <property type="protein sequence ID" value="KFD55819.1"/>
    <property type="molecule type" value="Genomic_DNA"/>
</dbReference>
<accession>A0A085MF23</accession>
<evidence type="ECO:0000313" key="1">
    <source>
        <dbReference type="EMBL" id="KFD55819.1"/>
    </source>
</evidence>
<name>A0A085MF23_9BILA</name>
<dbReference type="AlphaFoldDB" id="A0A085MF23"/>
<gene>
    <name evidence="1" type="ORF">M513_03258</name>
</gene>